<evidence type="ECO:0008006" key="4">
    <source>
        <dbReference type="Google" id="ProtNLM"/>
    </source>
</evidence>
<dbReference type="AlphaFoldDB" id="A0A815NZF5"/>
<reference evidence="1" key="1">
    <citation type="submission" date="2021-02" db="EMBL/GenBank/DDBJ databases">
        <authorList>
            <person name="Nowell W R."/>
        </authorList>
    </citation>
    <scope>NUCLEOTIDE SEQUENCE</scope>
</reference>
<evidence type="ECO:0000313" key="1">
    <source>
        <dbReference type="EMBL" id="CAF1442076.1"/>
    </source>
</evidence>
<evidence type="ECO:0000313" key="3">
    <source>
        <dbReference type="Proteomes" id="UP000663855"/>
    </source>
</evidence>
<dbReference type="Proteomes" id="UP000663855">
    <property type="component" value="Unassembled WGS sequence"/>
</dbReference>
<evidence type="ECO:0000313" key="2">
    <source>
        <dbReference type="EMBL" id="CAF3866724.1"/>
    </source>
</evidence>
<sequence length="387" mass="46812">MDVLKRKLVFNETLNESNHSINSIENLSNEIFYEIFDYFDGGEIVKIFSKLNSRFEQLLHSSFILIKTHFYLFYYEEIMNKDHELEIFSNKLCSNLKILFINCSQNIIFFDAHRWEQLILHYYPQLEKFYLTYYDGINNNNQYPIYTGPVNQFSSSFWIQRKWIFHVQINGIYNKYMIYPYKKTWYNYIDDNNIEYSTSTSLIFTQFLTSSYDEMIFEQIKRVLTITKIYHLSISKEHSIHLAIQLINVLRDLITLKIHSLPSDETTSFTFEEFCTIASFKSRSKIAKVYIEEINDINDFHNISLFCPRMKFLQVKRFNINIQLCLRTFLKDIYNNNDICSIRSLCFDVRTMDDEIIQNFDIMIRSEKLLFDYTIKHVYNKIYLQWK</sequence>
<protein>
    <recommendedName>
        <fullName evidence="4">F-box domain-containing protein</fullName>
    </recommendedName>
</protein>
<accession>A0A815NZF5</accession>
<name>A0A815NZF5_9BILA</name>
<comment type="caution">
    <text evidence="1">The sequence shown here is derived from an EMBL/GenBank/DDBJ whole genome shotgun (WGS) entry which is preliminary data.</text>
</comment>
<proteinExistence type="predicted"/>
<organism evidence="1 3">
    <name type="scientific">Rotaria magnacalcarata</name>
    <dbReference type="NCBI Taxonomy" id="392030"/>
    <lineage>
        <taxon>Eukaryota</taxon>
        <taxon>Metazoa</taxon>
        <taxon>Spiralia</taxon>
        <taxon>Gnathifera</taxon>
        <taxon>Rotifera</taxon>
        <taxon>Eurotatoria</taxon>
        <taxon>Bdelloidea</taxon>
        <taxon>Philodinida</taxon>
        <taxon>Philodinidae</taxon>
        <taxon>Rotaria</taxon>
    </lineage>
</organism>
<gene>
    <name evidence="2" type="ORF">BYL167_LOCUS6689</name>
    <name evidence="1" type="ORF">CJN711_LOCUS24128</name>
</gene>
<dbReference type="Proteomes" id="UP000681967">
    <property type="component" value="Unassembled WGS sequence"/>
</dbReference>
<dbReference type="EMBL" id="CAJOBH010001660">
    <property type="protein sequence ID" value="CAF3866724.1"/>
    <property type="molecule type" value="Genomic_DNA"/>
</dbReference>
<dbReference type="EMBL" id="CAJNOV010011217">
    <property type="protein sequence ID" value="CAF1442076.1"/>
    <property type="molecule type" value="Genomic_DNA"/>
</dbReference>